<dbReference type="InterPro" id="IPR011010">
    <property type="entry name" value="DNA_brk_join_enz"/>
</dbReference>
<keyword evidence="1" id="KW-0233">DNA recombination</keyword>
<dbReference type="Gene3D" id="1.10.443.10">
    <property type="entry name" value="Intergrase catalytic core"/>
    <property type="match status" value="1"/>
</dbReference>
<name>A0A7J6NQ04_PEROL</name>
<dbReference type="InterPro" id="IPR052925">
    <property type="entry name" value="Phage_Integrase-like_Recomb"/>
</dbReference>
<evidence type="ECO:0008006" key="5">
    <source>
        <dbReference type="Google" id="ProtNLM"/>
    </source>
</evidence>
<proteinExistence type="predicted"/>
<comment type="caution">
    <text evidence="3">The sequence shown here is derived from an EMBL/GenBank/DDBJ whole genome shotgun (WGS) entry which is preliminary data.</text>
</comment>
<dbReference type="SUPFAM" id="SSF56349">
    <property type="entry name" value="DNA breaking-rejoining enzymes"/>
    <property type="match status" value="1"/>
</dbReference>
<dbReference type="OrthoDB" id="421668at2759"/>
<dbReference type="InterPro" id="IPR013762">
    <property type="entry name" value="Integrase-like_cat_sf"/>
</dbReference>
<gene>
    <name evidence="3" type="ORF">FOZ60_005923</name>
</gene>
<dbReference type="GO" id="GO:0015074">
    <property type="term" value="P:DNA integration"/>
    <property type="evidence" value="ECO:0007669"/>
    <property type="project" value="InterPro"/>
</dbReference>
<protein>
    <recommendedName>
        <fullName evidence="5">Tyr recombinase domain-containing protein</fullName>
    </recommendedName>
</protein>
<feature type="region of interest" description="Disordered" evidence="2">
    <location>
        <begin position="291"/>
        <end position="342"/>
    </location>
</feature>
<evidence type="ECO:0000256" key="2">
    <source>
        <dbReference type="SAM" id="MobiDB-lite"/>
    </source>
</evidence>
<dbReference type="GO" id="GO:0003677">
    <property type="term" value="F:DNA binding"/>
    <property type="evidence" value="ECO:0007669"/>
    <property type="project" value="InterPro"/>
</dbReference>
<dbReference type="EMBL" id="JABANP010000241">
    <property type="protein sequence ID" value="KAF4685944.1"/>
    <property type="molecule type" value="Genomic_DNA"/>
</dbReference>
<reference evidence="3 4" key="1">
    <citation type="submission" date="2020-04" db="EMBL/GenBank/DDBJ databases">
        <title>Perkinsus olseni comparative genomics.</title>
        <authorList>
            <person name="Bogema D.R."/>
        </authorList>
    </citation>
    <scope>NUCLEOTIDE SEQUENCE [LARGE SCALE GENOMIC DNA]</scope>
    <source>
        <strain evidence="3">00978-12</strain>
    </source>
</reference>
<sequence length="342" mass="36861">MTGSHKGSTIDNYVRILKATNLRRGSELDAPSVFAIKDAVKAAKKRTGGPEAAQKRALTKDEVVGIGEVQTVPGVVNNLQEFRAATLIAIFGLLRCREALSLKRGDVVFSSAQAAITLRKSKTDQFMAGHTVVIGCSAKSRPGPCVDGFCPFLRLKAWFESRSGQADDLLFPGLTYETWRLDLRCVIAYLSGTPTSLDGVGTTSVAPHSLRRTGAQLLWRAGFSLLHLREYGRWRSNAYLEYLKGVTLSEAPSYAAAMMAQPPEALPEPALEAHKEHMVSSTVSNPAASLIEGAPAKDKCGASSTLLKRPRTSRTTPASEDREDRMGRLVVHGPKGPGSRAT</sequence>
<dbReference type="PANTHER" id="PTHR34605:SF4">
    <property type="entry name" value="DNA ADENINE METHYLTRANSFERASE"/>
    <property type="match status" value="1"/>
</dbReference>
<dbReference type="GO" id="GO:0006310">
    <property type="term" value="P:DNA recombination"/>
    <property type="evidence" value="ECO:0007669"/>
    <property type="project" value="UniProtKB-KW"/>
</dbReference>
<dbReference type="AlphaFoldDB" id="A0A7J6NQ04"/>
<organism evidence="3 4">
    <name type="scientific">Perkinsus olseni</name>
    <name type="common">Perkinsus atlanticus</name>
    <dbReference type="NCBI Taxonomy" id="32597"/>
    <lineage>
        <taxon>Eukaryota</taxon>
        <taxon>Sar</taxon>
        <taxon>Alveolata</taxon>
        <taxon>Perkinsozoa</taxon>
        <taxon>Perkinsea</taxon>
        <taxon>Perkinsida</taxon>
        <taxon>Perkinsidae</taxon>
        <taxon>Perkinsus</taxon>
    </lineage>
</organism>
<evidence type="ECO:0000256" key="1">
    <source>
        <dbReference type="ARBA" id="ARBA00023172"/>
    </source>
</evidence>
<evidence type="ECO:0000313" key="4">
    <source>
        <dbReference type="Proteomes" id="UP000541610"/>
    </source>
</evidence>
<accession>A0A7J6NQ04</accession>
<evidence type="ECO:0000313" key="3">
    <source>
        <dbReference type="EMBL" id="KAF4685944.1"/>
    </source>
</evidence>
<dbReference type="Proteomes" id="UP000541610">
    <property type="component" value="Unassembled WGS sequence"/>
</dbReference>
<dbReference type="PANTHER" id="PTHR34605">
    <property type="entry name" value="PHAGE_INTEGRASE DOMAIN-CONTAINING PROTEIN"/>
    <property type="match status" value="1"/>
</dbReference>